<organism evidence="1 2">
    <name type="scientific">Caballeronia temeraria</name>
    <dbReference type="NCBI Taxonomy" id="1777137"/>
    <lineage>
        <taxon>Bacteria</taxon>
        <taxon>Pseudomonadati</taxon>
        <taxon>Pseudomonadota</taxon>
        <taxon>Betaproteobacteria</taxon>
        <taxon>Burkholderiales</taxon>
        <taxon>Burkholderiaceae</taxon>
        <taxon>Caballeronia</taxon>
    </lineage>
</organism>
<evidence type="ECO:0000313" key="1">
    <source>
        <dbReference type="EMBL" id="SAK75501.1"/>
    </source>
</evidence>
<dbReference type="Proteomes" id="UP000054624">
    <property type="component" value="Unassembled WGS sequence"/>
</dbReference>
<dbReference type="OrthoDB" id="9132682at2"/>
<gene>
    <name evidence="1" type="ORF">AWB76_04918</name>
</gene>
<evidence type="ECO:0000313" key="2">
    <source>
        <dbReference type="Proteomes" id="UP000054624"/>
    </source>
</evidence>
<sequence>MNEMDDVWLVNERTAGDWILFGFRLNSHVGIGTLTDAALSDLFLKAGDGASDQVIKDLLLRALRNYMLKNGNTTRPAVGVPLDFS</sequence>
<dbReference type="AlphaFoldDB" id="A0A158BZS0"/>
<accession>A0A158BZS0</accession>
<protein>
    <submittedName>
        <fullName evidence="1">Uncharacterized protein</fullName>
    </submittedName>
</protein>
<dbReference type="RefSeq" id="WP_061162654.1">
    <property type="nucleotide sequence ID" value="NZ_FCOI02000018.1"/>
</dbReference>
<keyword evidence="2" id="KW-1185">Reference proteome</keyword>
<dbReference type="EMBL" id="FCOI02000018">
    <property type="protein sequence ID" value="SAK75501.1"/>
    <property type="molecule type" value="Genomic_DNA"/>
</dbReference>
<name>A0A158BZS0_9BURK</name>
<reference evidence="2" key="1">
    <citation type="submission" date="2016-01" db="EMBL/GenBank/DDBJ databases">
        <authorList>
            <person name="Peeters Charlotte."/>
        </authorList>
    </citation>
    <scope>NUCLEOTIDE SEQUENCE [LARGE SCALE GENOMIC DNA]</scope>
</reference>
<proteinExistence type="predicted"/>
<dbReference type="STRING" id="1777137.AWB76_04918"/>